<dbReference type="AlphaFoldDB" id="A0A927AUP3"/>
<keyword evidence="2" id="KW-0255">Endonuclease</keyword>
<proteinExistence type="predicted"/>
<feature type="domain" description="Putative restriction endonuclease" evidence="1">
    <location>
        <begin position="1"/>
        <end position="54"/>
    </location>
</feature>
<dbReference type="InterPro" id="IPR011335">
    <property type="entry name" value="Restrct_endonuc-II-like"/>
</dbReference>
<sequence length="59" mass="6721">MREYVANGVQLGWLIDTKQQQVLIYRADGTISKHTDFSQPISGENVLPGFAFDLRLLLR</sequence>
<reference evidence="2" key="1">
    <citation type="submission" date="2020-09" db="EMBL/GenBank/DDBJ databases">
        <authorList>
            <person name="Kim M.K."/>
        </authorList>
    </citation>
    <scope>NUCLEOTIDE SEQUENCE</scope>
    <source>
        <strain evidence="2">BT702</strain>
    </source>
</reference>
<protein>
    <submittedName>
        <fullName evidence="2">Uma2 family endonuclease</fullName>
    </submittedName>
</protein>
<evidence type="ECO:0000259" key="1">
    <source>
        <dbReference type="Pfam" id="PF05685"/>
    </source>
</evidence>
<dbReference type="SUPFAM" id="SSF52980">
    <property type="entry name" value="Restriction endonuclease-like"/>
    <property type="match status" value="1"/>
</dbReference>
<comment type="caution">
    <text evidence="2">The sequence shown here is derived from an EMBL/GenBank/DDBJ whole genome shotgun (WGS) entry which is preliminary data.</text>
</comment>
<dbReference type="Proteomes" id="UP000598820">
    <property type="component" value="Unassembled WGS sequence"/>
</dbReference>
<gene>
    <name evidence="2" type="ORF">IC229_29180</name>
</gene>
<organism evidence="2 3">
    <name type="scientific">Spirosoma profusum</name>
    <dbReference type="NCBI Taxonomy" id="2771354"/>
    <lineage>
        <taxon>Bacteria</taxon>
        <taxon>Pseudomonadati</taxon>
        <taxon>Bacteroidota</taxon>
        <taxon>Cytophagia</taxon>
        <taxon>Cytophagales</taxon>
        <taxon>Cytophagaceae</taxon>
        <taxon>Spirosoma</taxon>
    </lineage>
</organism>
<evidence type="ECO:0000313" key="3">
    <source>
        <dbReference type="Proteomes" id="UP000598820"/>
    </source>
</evidence>
<dbReference type="GO" id="GO:0004519">
    <property type="term" value="F:endonuclease activity"/>
    <property type="evidence" value="ECO:0007669"/>
    <property type="project" value="UniProtKB-KW"/>
</dbReference>
<dbReference type="InterPro" id="IPR008538">
    <property type="entry name" value="Uma2"/>
</dbReference>
<accession>A0A927AUP3</accession>
<dbReference type="EMBL" id="JACWZY010000036">
    <property type="protein sequence ID" value="MBD2704744.1"/>
    <property type="molecule type" value="Genomic_DNA"/>
</dbReference>
<dbReference type="Gene3D" id="3.90.1570.10">
    <property type="entry name" value="tt1808, chain A"/>
    <property type="match status" value="1"/>
</dbReference>
<keyword evidence="3" id="KW-1185">Reference proteome</keyword>
<keyword evidence="2" id="KW-0378">Hydrolase</keyword>
<dbReference type="InterPro" id="IPR012296">
    <property type="entry name" value="Nuclease_put_TT1808"/>
</dbReference>
<dbReference type="Pfam" id="PF05685">
    <property type="entry name" value="Uma2"/>
    <property type="match status" value="1"/>
</dbReference>
<evidence type="ECO:0000313" key="2">
    <source>
        <dbReference type="EMBL" id="MBD2704744.1"/>
    </source>
</evidence>
<dbReference type="CDD" id="cd06260">
    <property type="entry name" value="DUF820-like"/>
    <property type="match status" value="1"/>
</dbReference>
<name>A0A927AUP3_9BACT</name>
<keyword evidence="2" id="KW-0540">Nuclease</keyword>